<feature type="active site" description="Charge relay system" evidence="5">
    <location>
        <position position="170"/>
    </location>
</feature>
<accession>A0ABN2ULL3</accession>
<dbReference type="EMBL" id="BAAAPW010000003">
    <property type="protein sequence ID" value="GAA2038489.1"/>
    <property type="molecule type" value="Genomic_DNA"/>
</dbReference>
<dbReference type="InterPro" id="IPR000209">
    <property type="entry name" value="Peptidase_S8/S53_dom"/>
</dbReference>
<dbReference type="PRINTS" id="PR00723">
    <property type="entry name" value="SUBTILISIN"/>
</dbReference>
<evidence type="ECO:0000256" key="7">
    <source>
        <dbReference type="SAM" id="MobiDB-lite"/>
    </source>
</evidence>
<protein>
    <recommendedName>
        <fullName evidence="8">Peptidase S8/S53 domain-containing protein</fullName>
    </recommendedName>
</protein>
<evidence type="ECO:0000256" key="1">
    <source>
        <dbReference type="ARBA" id="ARBA00011073"/>
    </source>
</evidence>
<feature type="domain" description="Peptidase S8/S53" evidence="8">
    <location>
        <begin position="165"/>
        <end position="401"/>
    </location>
</feature>
<dbReference type="InterPro" id="IPR023827">
    <property type="entry name" value="Peptidase_S8_Asp-AS"/>
</dbReference>
<name>A0ABN2ULL3_9MICO</name>
<dbReference type="InterPro" id="IPR051048">
    <property type="entry name" value="Peptidase_S8/S53_subtilisin"/>
</dbReference>
<evidence type="ECO:0000313" key="10">
    <source>
        <dbReference type="Proteomes" id="UP001501196"/>
    </source>
</evidence>
<evidence type="ECO:0000256" key="2">
    <source>
        <dbReference type="ARBA" id="ARBA00022670"/>
    </source>
</evidence>
<keyword evidence="10" id="KW-1185">Reference proteome</keyword>
<feature type="active site" description="Charge relay system" evidence="5">
    <location>
        <position position="202"/>
    </location>
</feature>
<keyword evidence="2 5" id="KW-0645">Protease</keyword>
<feature type="compositionally biased region" description="Low complexity" evidence="7">
    <location>
        <begin position="204"/>
        <end position="213"/>
    </location>
</feature>
<dbReference type="RefSeq" id="WP_344374122.1">
    <property type="nucleotide sequence ID" value="NZ_BAAAPW010000003.1"/>
</dbReference>
<gene>
    <name evidence="9" type="ORF">GCM10009819_24140</name>
</gene>
<dbReference type="PROSITE" id="PS51892">
    <property type="entry name" value="SUBTILASE"/>
    <property type="match status" value="1"/>
</dbReference>
<dbReference type="PANTHER" id="PTHR43399">
    <property type="entry name" value="SUBTILISIN-RELATED"/>
    <property type="match status" value="1"/>
</dbReference>
<feature type="region of interest" description="Disordered" evidence="7">
    <location>
        <begin position="195"/>
        <end position="219"/>
    </location>
</feature>
<evidence type="ECO:0000259" key="8">
    <source>
        <dbReference type="Pfam" id="PF00082"/>
    </source>
</evidence>
<evidence type="ECO:0000256" key="3">
    <source>
        <dbReference type="ARBA" id="ARBA00022801"/>
    </source>
</evidence>
<dbReference type="PANTHER" id="PTHR43399:SF4">
    <property type="entry name" value="CELL WALL-ASSOCIATED PROTEASE"/>
    <property type="match status" value="1"/>
</dbReference>
<dbReference type="InterPro" id="IPR015500">
    <property type="entry name" value="Peptidase_S8_subtilisin-rel"/>
</dbReference>
<dbReference type="PROSITE" id="PS00137">
    <property type="entry name" value="SUBTILASE_HIS"/>
    <property type="match status" value="1"/>
</dbReference>
<dbReference type="PROSITE" id="PS00136">
    <property type="entry name" value="SUBTILASE_ASP"/>
    <property type="match status" value="1"/>
</dbReference>
<dbReference type="PROSITE" id="PS00138">
    <property type="entry name" value="SUBTILASE_SER"/>
    <property type="match status" value="1"/>
</dbReference>
<evidence type="ECO:0000256" key="5">
    <source>
        <dbReference type="PROSITE-ProRule" id="PRU01240"/>
    </source>
</evidence>
<organism evidence="9 10">
    <name type="scientific">Agromyces tropicus</name>
    <dbReference type="NCBI Taxonomy" id="555371"/>
    <lineage>
        <taxon>Bacteria</taxon>
        <taxon>Bacillati</taxon>
        <taxon>Actinomycetota</taxon>
        <taxon>Actinomycetes</taxon>
        <taxon>Micrococcales</taxon>
        <taxon>Microbacteriaceae</taxon>
        <taxon>Agromyces</taxon>
    </lineage>
</organism>
<reference evidence="9 10" key="1">
    <citation type="journal article" date="2019" name="Int. J. Syst. Evol. Microbiol.">
        <title>The Global Catalogue of Microorganisms (GCM) 10K type strain sequencing project: providing services to taxonomists for standard genome sequencing and annotation.</title>
        <authorList>
            <consortium name="The Broad Institute Genomics Platform"/>
            <consortium name="The Broad Institute Genome Sequencing Center for Infectious Disease"/>
            <person name="Wu L."/>
            <person name="Ma J."/>
        </authorList>
    </citation>
    <scope>NUCLEOTIDE SEQUENCE [LARGE SCALE GENOMIC DNA]</scope>
    <source>
        <strain evidence="9 10">JCM 15672</strain>
    </source>
</reference>
<evidence type="ECO:0000256" key="6">
    <source>
        <dbReference type="RuleBase" id="RU003355"/>
    </source>
</evidence>
<dbReference type="SUPFAM" id="SSF52743">
    <property type="entry name" value="Subtilisin-like"/>
    <property type="match status" value="1"/>
</dbReference>
<keyword evidence="3 5" id="KW-0378">Hydrolase</keyword>
<dbReference type="InterPro" id="IPR023828">
    <property type="entry name" value="Peptidase_S8_Ser-AS"/>
</dbReference>
<evidence type="ECO:0000256" key="4">
    <source>
        <dbReference type="ARBA" id="ARBA00022825"/>
    </source>
</evidence>
<dbReference type="Gene3D" id="3.40.50.200">
    <property type="entry name" value="Peptidase S8/S53 domain"/>
    <property type="match status" value="1"/>
</dbReference>
<evidence type="ECO:0000313" key="9">
    <source>
        <dbReference type="EMBL" id="GAA2038489.1"/>
    </source>
</evidence>
<comment type="caution">
    <text evidence="9">The sequence shown here is derived from an EMBL/GenBank/DDBJ whole genome shotgun (WGS) entry which is preliminary data.</text>
</comment>
<proteinExistence type="inferred from homology"/>
<feature type="active site" description="Charge relay system" evidence="5">
    <location>
        <position position="369"/>
    </location>
</feature>
<dbReference type="InterPro" id="IPR036852">
    <property type="entry name" value="Peptidase_S8/S53_dom_sf"/>
</dbReference>
<dbReference type="Pfam" id="PF00082">
    <property type="entry name" value="Peptidase_S8"/>
    <property type="match status" value="1"/>
</dbReference>
<dbReference type="Proteomes" id="UP001501196">
    <property type="component" value="Unassembled WGS sequence"/>
</dbReference>
<dbReference type="InterPro" id="IPR022398">
    <property type="entry name" value="Peptidase_S8_His-AS"/>
</dbReference>
<keyword evidence="4 5" id="KW-0720">Serine protease</keyword>
<comment type="similarity">
    <text evidence="1 5 6">Belongs to the peptidase S8 family.</text>
</comment>
<sequence length="454" mass="47186">MTTSDADLRLPEGPTGRQIITFAPVDADTATRELRDVAGIERSMPRGLGDDPAAAASGDLYLDLLNIAVVDGDGEQARSLSRAVDDSSSPILAVEPEVWVHPLDTIDAMDAPVLEEEDAEAGTEDEEVDAAEVYADTDTYAWGLKAVRAIPPILSTAPWGGTLMRVAVLDTGIDLDHPDFAHRVVASQSFVAGQPVQDGHSHGTHCAGTAAGAKRPRGTKRRYGVAHRARLVVGKVLSDQGSGASGGILAGIQWAVQQGAQVISMSLGSTVAPGQAYFAYYEQAGQAALNAGSLIVAAAGNNNGPVNAPANSPSILAVAALDQSLMRAPFSCRGLNGNGGEVNIAAPGVATWSSVPVSKGSYGRKSGTSMATPHVAGIAACLAQKTGLRGRALWRELERTAVPLPQPAIDVGAGLAVVPTRRRPVWDYEPVPWRPGPVVDPGEITPVPVPRELR</sequence>